<protein>
    <submittedName>
        <fullName evidence="3">SGNH/GDSL hydrolase family protein</fullName>
    </submittedName>
</protein>
<dbReference type="InterPro" id="IPR036514">
    <property type="entry name" value="SGNH_hydro_sf"/>
</dbReference>
<gene>
    <name evidence="3" type="ORF">E0486_09920</name>
</gene>
<dbReference type="RefSeq" id="WP_131852012.1">
    <property type="nucleotide sequence ID" value="NZ_SKFH01000013.1"/>
</dbReference>
<dbReference type="CDD" id="cd01832">
    <property type="entry name" value="SGNH_hydrolase_like_1"/>
    <property type="match status" value="1"/>
</dbReference>
<evidence type="ECO:0000313" key="4">
    <source>
        <dbReference type="Proteomes" id="UP000295164"/>
    </source>
</evidence>
<feature type="signal peptide" evidence="1">
    <location>
        <begin position="1"/>
        <end position="22"/>
    </location>
</feature>
<dbReference type="OrthoDB" id="158267at2"/>
<dbReference type="Gene3D" id="3.40.50.1110">
    <property type="entry name" value="SGNH hydrolase"/>
    <property type="match status" value="1"/>
</dbReference>
<evidence type="ECO:0000259" key="2">
    <source>
        <dbReference type="Pfam" id="PF13472"/>
    </source>
</evidence>
<feature type="domain" description="SGNH hydrolase-type esterase" evidence="2">
    <location>
        <begin position="48"/>
        <end position="226"/>
    </location>
</feature>
<dbReference type="GO" id="GO:0016788">
    <property type="term" value="F:hydrolase activity, acting on ester bonds"/>
    <property type="evidence" value="ECO:0007669"/>
    <property type="project" value="UniProtKB-ARBA"/>
</dbReference>
<dbReference type="PROSITE" id="PS51257">
    <property type="entry name" value="PROKAR_LIPOPROTEIN"/>
    <property type="match status" value="1"/>
</dbReference>
<dbReference type="InterPro" id="IPR013830">
    <property type="entry name" value="SGNH_hydro"/>
</dbReference>
<evidence type="ECO:0000313" key="3">
    <source>
        <dbReference type="EMBL" id="TCZ71389.1"/>
    </source>
</evidence>
<keyword evidence="4" id="KW-1185">Reference proteome</keyword>
<proteinExistence type="predicted"/>
<feature type="chain" id="PRO_5020822935" evidence="1">
    <location>
        <begin position="23"/>
        <end position="241"/>
    </location>
</feature>
<evidence type="ECO:0000256" key="1">
    <source>
        <dbReference type="SAM" id="SignalP"/>
    </source>
</evidence>
<comment type="caution">
    <text evidence="3">The sequence shown here is derived from an EMBL/GenBank/DDBJ whole genome shotgun (WGS) entry which is preliminary data.</text>
</comment>
<dbReference type="EMBL" id="SKFH01000013">
    <property type="protein sequence ID" value="TCZ71389.1"/>
    <property type="molecule type" value="Genomic_DNA"/>
</dbReference>
<dbReference type="Pfam" id="PF13472">
    <property type="entry name" value="Lipase_GDSL_2"/>
    <property type="match status" value="1"/>
</dbReference>
<dbReference type="SUPFAM" id="SSF52266">
    <property type="entry name" value="SGNH hydrolase"/>
    <property type="match status" value="1"/>
</dbReference>
<dbReference type="AlphaFoldDB" id="A0A4R4DZ30"/>
<organism evidence="3 4">
    <name type="scientific">Flaviaesturariibacter aridisoli</name>
    <dbReference type="NCBI Taxonomy" id="2545761"/>
    <lineage>
        <taxon>Bacteria</taxon>
        <taxon>Pseudomonadati</taxon>
        <taxon>Bacteroidota</taxon>
        <taxon>Chitinophagia</taxon>
        <taxon>Chitinophagales</taxon>
        <taxon>Chitinophagaceae</taxon>
        <taxon>Flaviaestuariibacter</taxon>
    </lineage>
</organism>
<keyword evidence="3" id="KW-0378">Hydrolase</keyword>
<sequence>MTFLKAILGLGLLLSGCSKKPAALVAPPAPTPALPAPAPPAPGLAYLALGDSYTIGQSVGETERFPYLLTSRLADSGLRVGNLRYIARTGWTTDELQAAIAAGAPTGNWDLVTLLIGVNDQYRGRDTASYAPRFTQLLQTAISLAGGRPTHVFVLSIPDYSATPFVSAANKARVSRAIDDFNAVNRRITEAYGVRYTDITPESRLAAGDPGLLAADNLHYSAREHAIWAEKLLPKVTAVLR</sequence>
<accession>A0A4R4DZ30</accession>
<name>A0A4R4DZ30_9BACT</name>
<reference evidence="3 4" key="1">
    <citation type="submission" date="2019-03" db="EMBL/GenBank/DDBJ databases">
        <authorList>
            <person name="Kim M.K.M."/>
        </authorList>
    </citation>
    <scope>NUCLEOTIDE SEQUENCE [LARGE SCALE GENOMIC DNA]</scope>
    <source>
        <strain evidence="3 4">17J68-15</strain>
    </source>
</reference>
<keyword evidence="1" id="KW-0732">Signal</keyword>
<dbReference type="Proteomes" id="UP000295164">
    <property type="component" value="Unassembled WGS sequence"/>
</dbReference>